<dbReference type="InterPro" id="IPR016181">
    <property type="entry name" value="Acyl_CoA_acyltransferase"/>
</dbReference>
<dbReference type="Pfam" id="PF00583">
    <property type="entry name" value="Acetyltransf_1"/>
    <property type="match status" value="1"/>
</dbReference>
<sequence length="201" mass="21771">MRAALPDDAERIGLAHVRSWQAAYAGHFPQEFLDGLDPARRAEGWRRRLEGSLPDREALLVAETSTGIAGFASVGPCRDDEIGAGGLYAIYLLPEVWGHGLGRQLMVASLEAPGRFDFDEATLWVLTGNGRARRFYEAGGWQVDGATKVDEGPGFPIAEVRYRVALPEGAPCAATGSPRRWPGAHGSRQPARGPDLPTRLR</sequence>
<feature type="region of interest" description="Disordered" evidence="1">
    <location>
        <begin position="173"/>
        <end position="201"/>
    </location>
</feature>
<proteinExistence type="predicted"/>
<feature type="domain" description="N-acetyltransferase" evidence="2">
    <location>
        <begin position="1"/>
        <end position="167"/>
    </location>
</feature>
<dbReference type="SUPFAM" id="SSF55729">
    <property type="entry name" value="Acyl-CoA N-acyltransferases (Nat)"/>
    <property type="match status" value="1"/>
</dbReference>
<comment type="caution">
    <text evidence="3">The sequence shown here is derived from an EMBL/GenBank/DDBJ whole genome shotgun (WGS) entry which is preliminary data.</text>
</comment>
<name>A0ABW9QQK5_9ACTN</name>
<evidence type="ECO:0000259" key="2">
    <source>
        <dbReference type="PROSITE" id="PS51186"/>
    </source>
</evidence>
<evidence type="ECO:0000256" key="1">
    <source>
        <dbReference type="SAM" id="MobiDB-lite"/>
    </source>
</evidence>
<dbReference type="Gene3D" id="3.40.630.30">
    <property type="match status" value="1"/>
</dbReference>
<organism evidence="3 4">
    <name type="scientific">Acidiferrimicrobium australe</name>
    <dbReference type="NCBI Taxonomy" id="2664430"/>
    <lineage>
        <taxon>Bacteria</taxon>
        <taxon>Bacillati</taxon>
        <taxon>Actinomycetota</taxon>
        <taxon>Acidimicrobiia</taxon>
        <taxon>Acidimicrobiales</taxon>
        <taxon>Acidimicrobiaceae</taxon>
        <taxon>Acidiferrimicrobium</taxon>
    </lineage>
</organism>
<dbReference type="EMBL" id="WJHE01000215">
    <property type="protein sequence ID" value="MST32110.1"/>
    <property type="molecule type" value="Genomic_DNA"/>
</dbReference>
<dbReference type="InterPro" id="IPR000182">
    <property type="entry name" value="GNAT_dom"/>
</dbReference>
<protein>
    <submittedName>
        <fullName evidence="3">GNAT family N-acetyltransferase</fullName>
    </submittedName>
</protein>
<dbReference type="PROSITE" id="PS51186">
    <property type="entry name" value="GNAT"/>
    <property type="match status" value="1"/>
</dbReference>
<dbReference type="Proteomes" id="UP000437736">
    <property type="component" value="Unassembled WGS sequence"/>
</dbReference>
<evidence type="ECO:0000313" key="3">
    <source>
        <dbReference type="EMBL" id="MST32110.1"/>
    </source>
</evidence>
<gene>
    <name evidence="3" type="ORF">GHK86_05135</name>
</gene>
<accession>A0ABW9QQK5</accession>
<reference evidence="3 4" key="1">
    <citation type="submission" date="2019-11" db="EMBL/GenBank/DDBJ databases">
        <title>Acidiferrimicrobium australis gen. nov., sp. nov., an acidophilic and obligately heterotrophic, member of the Actinobacteria that catalyses dissimilatory oxido- reduction of iron isolated from metal-rich acidic water in Chile.</title>
        <authorList>
            <person name="Gonzalez D."/>
            <person name="Huber K."/>
            <person name="Hedrich S."/>
            <person name="Rojas-Villalobos C."/>
            <person name="Quatrini R."/>
            <person name="Dinamarca M.A."/>
            <person name="Schwarz A."/>
            <person name="Canales C."/>
            <person name="Nancucheo I."/>
        </authorList>
    </citation>
    <scope>NUCLEOTIDE SEQUENCE [LARGE SCALE GENOMIC DNA]</scope>
    <source>
        <strain evidence="3 4">USS-CCA1</strain>
    </source>
</reference>
<evidence type="ECO:0000313" key="4">
    <source>
        <dbReference type="Proteomes" id="UP000437736"/>
    </source>
</evidence>
<dbReference type="CDD" id="cd04301">
    <property type="entry name" value="NAT_SF"/>
    <property type="match status" value="1"/>
</dbReference>
<keyword evidence="4" id="KW-1185">Reference proteome</keyword>